<reference evidence="2" key="2">
    <citation type="journal article" date="2018" name="Nat. Commun.">
        <title>Extreme sensitivity to ultraviolet light in the fungal pathogen causing white-nose syndrome of bats.</title>
        <authorList>
            <person name="Palmer J.M."/>
            <person name="Drees K.P."/>
            <person name="Foster J.T."/>
            <person name="Lindner D.L."/>
        </authorList>
    </citation>
    <scope>NUCLEOTIDE SEQUENCE [LARGE SCALE GENOMIC DNA]</scope>
    <source>
        <strain evidence="2">UAMH 10579</strain>
    </source>
</reference>
<keyword evidence="2" id="KW-1185">Reference proteome</keyword>
<dbReference type="Proteomes" id="UP000091956">
    <property type="component" value="Unassembled WGS sequence"/>
</dbReference>
<dbReference type="OrthoDB" id="3525702at2759"/>
<evidence type="ECO:0000313" key="2">
    <source>
        <dbReference type="Proteomes" id="UP000091956"/>
    </source>
</evidence>
<dbReference type="AlphaFoldDB" id="A0A1B8GXJ8"/>
<proteinExistence type="predicted"/>
<evidence type="ECO:0000313" key="1">
    <source>
        <dbReference type="EMBL" id="OBU00531.1"/>
    </source>
</evidence>
<gene>
    <name evidence="1" type="ORF">VE01_01048</name>
</gene>
<sequence length="239" mass="27560">MTFQGSTGGHLHDPAIIATDGPLDVVENQDGVLEDVYGRPMVMIYNSNQNRASIKKKHAKDLKGQSLETQTLAFINSSEPKPKEKAARTLIRTHVMTNFRRKQRHPAQKSQLKPMAHRNEVHRDPIRASYQGSFNPFGPLGMSSRTHQFRIARHEMEAAFRRAEEKERREIKEADEHREPNPWLRRVGWAAHLAGLDRAKIRGWVEMPDDDELELQTMCKAFDWMIREAQYITVQEAVS</sequence>
<protein>
    <submittedName>
        <fullName evidence="1">Uncharacterized protein</fullName>
    </submittedName>
</protein>
<dbReference type="GeneID" id="28834434"/>
<dbReference type="EMBL" id="KV460208">
    <property type="protein sequence ID" value="OBU00531.1"/>
    <property type="molecule type" value="Genomic_DNA"/>
</dbReference>
<organism evidence="1 2">
    <name type="scientific">Pseudogymnoascus verrucosus</name>
    <dbReference type="NCBI Taxonomy" id="342668"/>
    <lineage>
        <taxon>Eukaryota</taxon>
        <taxon>Fungi</taxon>
        <taxon>Dikarya</taxon>
        <taxon>Ascomycota</taxon>
        <taxon>Pezizomycotina</taxon>
        <taxon>Leotiomycetes</taxon>
        <taxon>Thelebolales</taxon>
        <taxon>Thelebolaceae</taxon>
        <taxon>Pseudogymnoascus</taxon>
    </lineage>
</organism>
<name>A0A1B8GXJ8_9PEZI</name>
<dbReference type="RefSeq" id="XP_018134263.1">
    <property type="nucleotide sequence ID" value="XM_018270576.1"/>
</dbReference>
<reference evidence="1 2" key="1">
    <citation type="submission" date="2016-03" db="EMBL/GenBank/DDBJ databases">
        <title>Comparative genomics of Pseudogymnoascus destructans, the fungus causing white-nose syndrome of bats.</title>
        <authorList>
            <person name="Palmer J.M."/>
            <person name="Drees K.P."/>
            <person name="Foster J.T."/>
            <person name="Lindner D.L."/>
        </authorList>
    </citation>
    <scope>NUCLEOTIDE SEQUENCE [LARGE SCALE GENOMIC DNA]</scope>
    <source>
        <strain evidence="1 2">UAMH 10579</strain>
    </source>
</reference>
<accession>A0A1B8GXJ8</accession>
<dbReference type="STRING" id="342668.A0A1B8GXJ8"/>